<dbReference type="InterPro" id="IPR000836">
    <property type="entry name" value="PRTase_dom"/>
</dbReference>
<dbReference type="GO" id="GO:0016757">
    <property type="term" value="F:glycosyltransferase activity"/>
    <property type="evidence" value="ECO:0007669"/>
    <property type="project" value="UniProtKB-KW"/>
</dbReference>
<dbReference type="CDD" id="cd06223">
    <property type="entry name" value="PRTases_typeI"/>
    <property type="match status" value="1"/>
</dbReference>
<proteinExistence type="predicted"/>
<dbReference type="SUPFAM" id="SSF53271">
    <property type="entry name" value="PRTase-like"/>
    <property type="match status" value="1"/>
</dbReference>
<sequence>MPHSVLFCDRSSAGIQLAEAIAAEINLVKASGVSVSPVVYALPRGGLPVAVPVALKLGCPMDIITAKKIARPEEPELAIGAVTADGLVIWSSRLGEDKNDPSLQLAFQEAKAKAQAQLQQLTPYCPNVLSEGAIAILIDDGIATGMTVAVAILSLRLKRPAAVWIATPVAPFALMKMLEEWSDKAIVLAQPQKFPSVSRFYEEFPQLEMEEAISCLQQVNGREWGDGGMGSIRGDGEV</sequence>
<evidence type="ECO:0000313" key="2">
    <source>
        <dbReference type="EMBL" id="MFB2880780.1"/>
    </source>
</evidence>
<reference evidence="2 3" key="1">
    <citation type="submission" date="2024-09" db="EMBL/GenBank/DDBJ databases">
        <title>Floridaenema gen nov. (Aerosakkonemataceae, Aerosakkonematales ord. nov., Cyanobacteria) from benthic tropical and subtropical fresh waters, with the description of four new species.</title>
        <authorList>
            <person name="Moretto J.A."/>
            <person name="Berthold D.E."/>
            <person name="Lefler F.W."/>
            <person name="Huang I.-S."/>
            <person name="Laughinghouse H. IV."/>
        </authorList>
    </citation>
    <scope>NUCLEOTIDE SEQUENCE [LARGE SCALE GENOMIC DNA]</scope>
    <source>
        <strain evidence="2 3">BLCC-F46</strain>
    </source>
</reference>
<keyword evidence="3" id="KW-1185">Reference proteome</keyword>
<dbReference type="InterPro" id="IPR029057">
    <property type="entry name" value="PRTase-like"/>
</dbReference>
<evidence type="ECO:0000313" key="3">
    <source>
        <dbReference type="Proteomes" id="UP001576774"/>
    </source>
</evidence>
<accession>A0ABV4XD99</accession>
<dbReference type="Proteomes" id="UP001576774">
    <property type="component" value="Unassembled WGS sequence"/>
</dbReference>
<dbReference type="EMBL" id="JBHFNQ010000210">
    <property type="protein sequence ID" value="MFB2880780.1"/>
    <property type="molecule type" value="Genomic_DNA"/>
</dbReference>
<feature type="domain" description="Phosphoribosyltransferase" evidence="1">
    <location>
        <begin position="16"/>
        <end position="171"/>
    </location>
</feature>
<keyword evidence="2" id="KW-0328">Glycosyltransferase</keyword>
<dbReference type="Pfam" id="PF00156">
    <property type="entry name" value="Pribosyltran"/>
    <property type="match status" value="1"/>
</dbReference>
<comment type="caution">
    <text evidence="2">The sequence shown here is derived from an EMBL/GenBank/DDBJ whole genome shotgun (WGS) entry which is preliminary data.</text>
</comment>
<dbReference type="RefSeq" id="WP_413273782.1">
    <property type="nucleotide sequence ID" value="NZ_JBHFNQ010000210.1"/>
</dbReference>
<dbReference type="Gene3D" id="3.30.1310.20">
    <property type="entry name" value="PRTase-like"/>
    <property type="match status" value="1"/>
</dbReference>
<gene>
    <name evidence="2" type="ORF">ACE1CC_28365</name>
</gene>
<name>A0ABV4XD99_9CYAN</name>
<organism evidence="2 3">
    <name type="scientific">Floridaenema aerugineum BLCC-F46</name>
    <dbReference type="NCBI Taxonomy" id="3153654"/>
    <lineage>
        <taxon>Bacteria</taxon>
        <taxon>Bacillati</taxon>
        <taxon>Cyanobacteriota</taxon>
        <taxon>Cyanophyceae</taxon>
        <taxon>Oscillatoriophycideae</taxon>
        <taxon>Aerosakkonematales</taxon>
        <taxon>Aerosakkonemataceae</taxon>
        <taxon>Floridanema</taxon>
        <taxon>Floridanema aerugineum</taxon>
    </lineage>
</organism>
<evidence type="ECO:0000259" key="1">
    <source>
        <dbReference type="Pfam" id="PF00156"/>
    </source>
</evidence>
<dbReference type="Gene3D" id="3.40.50.2020">
    <property type="match status" value="1"/>
</dbReference>
<keyword evidence="2" id="KW-0808">Transferase</keyword>
<protein>
    <submittedName>
        <fullName evidence="2">Phosphoribosyltransferase</fullName>
    </submittedName>
</protein>